<keyword evidence="1" id="KW-1133">Transmembrane helix</keyword>
<sequence length="196" mass="22888">MFENAPALRQFVILLYKGLLLRKRHYIVTFCEIVLPIVIASIPVIMMSEMSRPEEDIFKPGKRSWIEYKTYEPFDPYDSSSSRYGKIQFLFVPNTPFAYQFMTEAVEMFRVNSRHDGNTTIKGTGSEKEMESYSLYQQRDNTDTVIIGTIFKDFVNDLPTSLDYKIRHSPTSYGSFFQTQLKYRVNGPTWSNGNYL</sequence>
<keyword evidence="2" id="KW-0067">ATP-binding</keyword>
<gene>
    <name evidence="2" type="primary">NCL1_16950</name>
    <name evidence="2" type="ORF">NPIL_693421</name>
</gene>
<dbReference type="AlphaFoldDB" id="A0A8X6T9A4"/>
<comment type="caution">
    <text evidence="2">The sequence shown here is derived from an EMBL/GenBank/DDBJ whole genome shotgun (WGS) entry which is preliminary data.</text>
</comment>
<evidence type="ECO:0000256" key="1">
    <source>
        <dbReference type="SAM" id="Phobius"/>
    </source>
</evidence>
<accession>A0A8X6T9A4</accession>
<keyword evidence="3" id="KW-1185">Reference proteome</keyword>
<dbReference type="EMBL" id="BMAW01052015">
    <property type="protein sequence ID" value="GFS83791.1"/>
    <property type="molecule type" value="Genomic_DNA"/>
</dbReference>
<keyword evidence="1" id="KW-0812">Transmembrane</keyword>
<dbReference type="OrthoDB" id="6437418at2759"/>
<reference evidence="2" key="1">
    <citation type="submission" date="2020-08" db="EMBL/GenBank/DDBJ databases">
        <title>Multicomponent nature underlies the extraordinary mechanical properties of spider dragline silk.</title>
        <authorList>
            <person name="Kono N."/>
            <person name="Nakamura H."/>
            <person name="Mori M."/>
            <person name="Yoshida Y."/>
            <person name="Ohtoshi R."/>
            <person name="Malay A.D."/>
            <person name="Moran D.A.P."/>
            <person name="Tomita M."/>
            <person name="Numata K."/>
            <person name="Arakawa K."/>
        </authorList>
    </citation>
    <scope>NUCLEOTIDE SEQUENCE</scope>
</reference>
<evidence type="ECO:0000313" key="3">
    <source>
        <dbReference type="Proteomes" id="UP000887013"/>
    </source>
</evidence>
<dbReference type="Proteomes" id="UP000887013">
    <property type="component" value="Unassembled WGS sequence"/>
</dbReference>
<keyword evidence="2" id="KW-0547">Nucleotide-binding</keyword>
<protein>
    <submittedName>
        <fullName evidence="2">ATP-binding cassette sub-family A member 3</fullName>
    </submittedName>
</protein>
<evidence type="ECO:0000313" key="2">
    <source>
        <dbReference type="EMBL" id="GFS83791.1"/>
    </source>
</evidence>
<keyword evidence="1" id="KW-0472">Membrane</keyword>
<dbReference type="GO" id="GO:0005524">
    <property type="term" value="F:ATP binding"/>
    <property type="evidence" value="ECO:0007669"/>
    <property type="project" value="UniProtKB-KW"/>
</dbReference>
<name>A0A8X6T9A4_NEPPI</name>
<proteinExistence type="predicted"/>
<organism evidence="2 3">
    <name type="scientific">Nephila pilipes</name>
    <name type="common">Giant wood spider</name>
    <name type="synonym">Nephila maculata</name>
    <dbReference type="NCBI Taxonomy" id="299642"/>
    <lineage>
        <taxon>Eukaryota</taxon>
        <taxon>Metazoa</taxon>
        <taxon>Ecdysozoa</taxon>
        <taxon>Arthropoda</taxon>
        <taxon>Chelicerata</taxon>
        <taxon>Arachnida</taxon>
        <taxon>Araneae</taxon>
        <taxon>Araneomorphae</taxon>
        <taxon>Entelegynae</taxon>
        <taxon>Araneoidea</taxon>
        <taxon>Nephilidae</taxon>
        <taxon>Nephila</taxon>
    </lineage>
</organism>
<feature type="transmembrane region" description="Helical" evidence="1">
    <location>
        <begin position="26"/>
        <end position="46"/>
    </location>
</feature>